<accession>A0A4R6W4Q8</accession>
<feature type="domain" description="Thioredoxin" evidence="2">
    <location>
        <begin position="509"/>
        <end position="667"/>
    </location>
</feature>
<dbReference type="SUPFAM" id="SSF52833">
    <property type="entry name" value="Thioredoxin-like"/>
    <property type="match status" value="1"/>
</dbReference>
<protein>
    <submittedName>
        <fullName evidence="3">AhpC/TSA family protein</fullName>
    </submittedName>
</protein>
<dbReference type="PROSITE" id="PS51352">
    <property type="entry name" value="THIOREDOXIN_2"/>
    <property type="match status" value="1"/>
</dbReference>
<keyword evidence="1" id="KW-0732">Signal</keyword>
<evidence type="ECO:0000259" key="2">
    <source>
        <dbReference type="PROSITE" id="PS51352"/>
    </source>
</evidence>
<keyword evidence="4" id="KW-1185">Reference proteome</keyword>
<dbReference type="InterPro" id="IPR000866">
    <property type="entry name" value="AhpC/TSA"/>
</dbReference>
<dbReference type="AlphaFoldDB" id="A0A4R6W4Q8"/>
<dbReference type="GO" id="GO:0016209">
    <property type="term" value="F:antioxidant activity"/>
    <property type="evidence" value="ECO:0007669"/>
    <property type="project" value="InterPro"/>
</dbReference>
<comment type="caution">
    <text evidence="3">The sequence shown here is derived from an EMBL/GenBank/DDBJ whole genome shotgun (WGS) entry which is preliminary data.</text>
</comment>
<dbReference type="Proteomes" id="UP000295292">
    <property type="component" value="Unassembled WGS sequence"/>
</dbReference>
<reference evidence="3 4" key="1">
    <citation type="submission" date="2019-03" db="EMBL/GenBank/DDBJ databases">
        <title>Genomic Encyclopedia of Archaeal and Bacterial Type Strains, Phase II (KMG-II): from individual species to whole genera.</title>
        <authorList>
            <person name="Goeker M."/>
        </authorList>
    </citation>
    <scope>NUCLEOTIDE SEQUENCE [LARGE SCALE GENOMIC DNA]</scope>
    <source>
        <strain evidence="3 4">DSM 28353</strain>
    </source>
</reference>
<feature type="chain" id="PRO_5020624047" evidence="1">
    <location>
        <begin position="20"/>
        <end position="668"/>
    </location>
</feature>
<dbReference type="InterPro" id="IPR050553">
    <property type="entry name" value="Thioredoxin_ResA/DsbE_sf"/>
</dbReference>
<name>A0A4R6W4Q8_9SPHI</name>
<dbReference type="RefSeq" id="WP_133586281.1">
    <property type="nucleotide sequence ID" value="NZ_SNYV01000018.1"/>
</dbReference>
<organism evidence="3 4">
    <name type="scientific">Sphingobacterium yanglingense</name>
    <dbReference type="NCBI Taxonomy" id="1437280"/>
    <lineage>
        <taxon>Bacteria</taxon>
        <taxon>Pseudomonadati</taxon>
        <taxon>Bacteroidota</taxon>
        <taxon>Sphingobacteriia</taxon>
        <taxon>Sphingobacteriales</taxon>
        <taxon>Sphingobacteriaceae</taxon>
        <taxon>Sphingobacterium</taxon>
    </lineage>
</organism>
<dbReference type="Gene3D" id="3.40.30.10">
    <property type="entry name" value="Glutaredoxin"/>
    <property type="match status" value="1"/>
</dbReference>
<sequence length="668" mass="75711">MMKKIVLAVLVLWGTLLHAQVQPYQSAVFPNQPVKVGQQTRVLYNSKGGDLEFSDEVKVALYTFQKGFWKMESFDMKAVGDKQWELSYPVKDSTFFIAARFFQGDLHEPDMADNNANKGYGTPVADTKGQPQKGAYLAEASFLIPTLAKGALLNYYEGEPIPQKEYLAQLIKKEEKLSGAAINNNFATYLGAQRVLLDDTQFATAATKVVDQLVKDKAFKEEQLGSLQLFLKHQVKQDALAECVGQYITAQYPNSSTARFVAYSNIRTSGSLQEVIPSYEDFLQRYPISEWRKKPDSKGFIYYAVYRGIGSSYFDDKQFDKFQALFKDLDFRTANELLRWNVMRAYMFKMVSKDSLYEVAEPLIQDLLTKKQDNSYKSDFMSTEAADSNMWKQVDERLFTHISLLNDLGRYEQARKYFFELSEEGKYANAELNEINLNVLEKLGANNEVVPFLEMCARANAVTPQMFDTLKASFRKGHGGSYAGYEAYLASLKSSEEKAELEAYVNEHLNFNYQMPVFSLENADGGHITSHDLKDKIVVMDFWATWCRPCIMAFPGMQLLVDKYANDKQVDIYMVGTMQTGDYRAKSVNFARGEGYRFTLLHDAENAKNGAQDVLFKSLVGPVFSDSSIPRKIVIKNGVIRYSSGGYSGSPSKLMDELSLVIEKLRSE</sequence>
<dbReference type="Pfam" id="PF00578">
    <property type="entry name" value="AhpC-TSA"/>
    <property type="match status" value="1"/>
</dbReference>
<dbReference type="PANTHER" id="PTHR42852">
    <property type="entry name" value="THIOL:DISULFIDE INTERCHANGE PROTEIN DSBE"/>
    <property type="match status" value="1"/>
</dbReference>
<evidence type="ECO:0000313" key="3">
    <source>
        <dbReference type="EMBL" id="TDQ73688.1"/>
    </source>
</evidence>
<proteinExistence type="predicted"/>
<dbReference type="OrthoDB" id="634996at2"/>
<dbReference type="CDD" id="cd02966">
    <property type="entry name" value="TlpA_like_family"/>
    <property type="match status" value="1"/>
</dbReference>
<dbReference type="InterPro" id="IPR036249">
    <property type="entry name" value="Thioredoxin-like_sf"/>
</dbReference>
<dbReference type="GO" id="GO:0016491">
    <property type="term" value="F:oxidoreductase activity"/>
    <property type="evidence" value="ECO:0007669"/>
    <property type="project" value="InterPro"/>
</dbReference>
<evidence type="ECO:0000256" key="1">
    <source>
        <dbReference type="SAM" id="SignalP"/>
    </source>
</evidence>
<gene>
    <name evidence="3" type="ORF">CLV99_4124</name>
</gene>
<dbReference type="PANTHER" id="PTHR42852:SF17">
    <property type="entry name" value="THIOREDOXIN-LIKE PROTEIN HI_1115"/>
    <property type="match status" value="1"/>
</dbReference>
<feature type="signal peptide" evidence="1">
    <location>
        <begin position="1"/>
        <end position="19"/>
    </location>
</feature>
<dbReference type="EMBL" id="SNYV01000018">
    <property type="protein sequence ID" value="TDQ73688.1"/>
    <property type="molecule type" value="Genomic_DNA"/>
</dbReference>
<evidence type="ECO:0000313" key="4">
    <source>
        <dbReference type="Proteomes" id="UP000295292"/>
    </source>
</evidence>
<dbReference type="InterPro" id="IPR013766">
    <property type="entry name" value="Thioredoxin_domain"/>
</dbReference>